<accession>A0A080LZL5</accession>
<dbReference type="EMBL" id="JDVG02000071">
    <property type="protein sequence ID" value="KFB74271.1"/>
    <property type="molecule type" value="Genomic_DNA"/>
</dbReference>
<reference evidence="1 2" key="1">
    <citation type="submission" date="2014-02" db="EMBL/GenBank/DDBJ databases">
        <title>Expanding our view of genomic diversity in Candidatus Accumulibacter clades.</title>
        <authorList>
            <person name="Skennerton C.T."/>
            <person name="Barr J.J."/>
            <person name="Slater F.R."/>
            <person name="Bond P.L."/>
            <person name="Tyson G.W."/>
        </authorList>
    </citation>
    <scope>NUCLEOTIDE SEQUENCE [LARGE SCALE GENOMIC DNA]</scope>
    <source>
        <strain evidence="2">BA-91</strain>
    </source>
</reference>
<name>A0A080LZL5_9PROT</name>
<protein>
    <submittedName>
        <fullName evidence="1">Uncharacterized protein</fullName>
    </submittedName>
</protein>
<organism evidence="1 2">
    <name type="scientific">Candidatus Accumulibacter phosphatis</name>
    <dbReference type="NCBI Taxonomy" id="327160"/>
    <lineage>
        <taxon>Bacteria</taxon>
        <taxon>Pseudomonadati</taxon>
        <taxon>Pseudomonadota</taxon>
        <taxon>Betaproteobacteria</taxon>
        <taxon>Candidatus Accumulibacter</taxon>
    </lineage>
</organism>
<sequence length="255" mass="27257">MRCTVGHSFAGNLRLGRSTHQTNILTATTLYCQLLRDSGQAGLRQAPPRCLSTTTKTSLLHRCCYRDACVGRSRRSIVSRAPPTTSPTKAMPATRYACRGSPSIGRNSTASRAVNLRPGRTSRSWRRSSGSGICPYSCCATCLTLLRRMSSRSAMRITRNSSTTADVPPIRWAGCCCTWSGGTAKQTCTARTASAPPCSWSISGRTSPLTGTSSASICHLATLNTSASPKQTSLVGAGARHGQRYSIFRSNERAA</sequence>
<gene>
    <name evidence="1" type="ORF">AW09_000454</name>
</gene>
<dbReference type="AlphaFoldDB" id="A0A080LZL5"/>
<evidence type="ECO:0000313" key="1">
    <source>
        <dbReference type="EMBL" id="KFB74271.1"/>
    </source>
</evidence>
<evidence type="ECO:0000313" key="2">
    <source>
        <dbReference type="Proteomes" id="UP000020077"/>
    </source>
</evidence>
<comment type="caution">
    <text evidence="1">The sequence shown here is derived from an EMBL/GenBank/DDBJ whole genome shotgun (WGS) entry which is preliminary data.</text>
</comment>
<dbReference type="Proteomes" id="UP000020077">
    <property type="component" value="Unassembled WGS sequence"/>
</dbReference>
<proteinExistence type="predicted"/>